<evidence type="ECO:0000313" key="2">
    <source>
        <dbReference type="Proteomes" id="UP000828048"/>
    </source>
</evidence>
<reference evidence="1 2" key="1">
    <citation type="journal article" date="2021" name="Hortic Res">
        <title>High-quality reference genome and annotation aids understanding of berry development for evergreen blueberry (Vaccinium darrowii).</title>
        <authorList>
            <person name="Yu J."/>
            <person name="Hulse-Kemp A.M."/>
            <person name="Babiker E."/>
            <person name="Staton M."/>
        </authorList>
    </citation>
    <scope>NUCLEOTIDE SEQUENCE [LARGE SCALE GENOMIC DNA]</scope>
    <source>
        <strain evidence="2">cv. NJ 8807/NJ 8810</strain>
        <tissue evidence="1">Young leaf</tissue>
    </source>
</reference>
<comment type="caution">
    <text evidence="1">The sequence shown here is derived from an EMBL/GenBank/DDBJ whole genome shotgun (WGS) entry which is preliminary data.</text>
</comment>
<dbReference type="EMBL" id="CM037154">
    <property type="protein sequence ID" value="KAH7860390.1"/>
    <property type="molecule type" value="Genomic_DNA"/>
</dbReference>
<evidence type="ECO:0000313" key="1">
    <source>
        <dbReference type="EMBL" id="KAH7860390.1"/>
    </source>
</evidence>
<proteinExistence type="predicted"/>
<dbReference type="Proteomes" id="UP000828048">
    <property type="component" value="Chromosome 4"/>
</dbReference>
<name>A0ACB7Z3P7_9ERIC</name>
<accession>A0ACB7Z3P7</accession>
<keyword evidence="2" id="KW-1185">Reference proteome</keyword>
<sequence length="477" mass="52106">MLQETKVNSVSTFPILLLNNLPFSTKSFSLVSLSIQKSILVPVFQQIRGITWVGNVYQKFEAMCLEVEEAVCQDTVKFVENQAQTVGSSVKKFYSDVMQDLLPPSSIDPVKLAAADLSLNPYADFGIYKKPKASIKKDTIKPDKKASEDPKVISGLSTDYSPSFSGLDNVNHIQPPYSVSPVKGTGLELCLEQNERIGAYKRKSRRYNYMPSEIPRSLTPMSKDMSKVSSNNEIKENYGVLGGQTAMISTPATVDGKECNSRGAKSRANTSGSLTMSTAADSIDTSTPSMILPVESGVSNETKLRCTTLNGGPDLLAAELNGTCANSGVVSPTSCISGDRRDSEKTSEDHLSPTGGYKLDEIEYEDVLVEPGFDTSNKQLDKSMLEETCVLVDTQEICPAANRKDKPRSYKKKIRKALSSKSSARKQEYERLAVQHGDMEAKSNQESAESLILASTIEVDAQKSPPRGINESDWELL</sequence>
<organism evidence="1 2">
    <name type="scientific">Vaccinium darrowii</name>
    <dbReference type="NCBI Taxonomy" id="229202"/>
    <lineage>
        <taxon>Eukaryota</taxon>
        <taxon>Viridiplantae</taxon>
        <taxon>Streptophyta</taxon>
        <taxon>Embryophyta</taxon>
        <taxon>Tracheophyta</taxon>
        <taxon>Spermatophyta</taxon>
        <taxon>Magnoliopsida</taxon>
        <taxon>eudicotyledons</taxon>
        <taxon>Gunneridae</taxon>
        <taxon>Pentapetalae</taxon>
        <taxon>asterids</taxon>
        <taxon>Ericales</taxon>
        <taxon>Ericaceae</taxon>
        <taxon>Vaccinioideae</taxon>
        <taxon>Vaccinieae</taxon>
        <taxon>Vaccinium</taxon>
    </lineage>
</organism>
<gene>
    <name evidence="1" type="ORF">Vadar_012919</name>
</gene>
<protein>
    <submittedName>
        <fullName evidence="1">Uncharacterized protein</fullName>
    </submittedName>
</protein>